<name>A0A136A624_9ALTE</name>
<evidence type="ECO:0000313" key="1">
    <source>
        <dbReference type="EMBL" id="KXI30687.1"/>
    </source>
</evidence>
<dbReference type="Proteomes" id="UP000070299">
    <property type="component" value="Unassembled WGS sequence"/>
</dbReference>
<sequence length="70" mass="7662">MACGHKDHVLRTLIAARPQSIAGMTDHPWSASHFFPTAAKSNQKSPLSNQLSYPLQVSALMSKRRDATSL</sequence>
<evidence type="ECO:0000313" key="2">
    <source>
        <dbReference type="Proteomes" id="UP000070299"/>
    </source>
</evidence>
<protein>
    <submittedName>
        <fullName evidence="1">Uncharacterized protein</fullName>
    </submittedName>
</protein>
<dbReference type="STRING" id="1799789.AX660_04455"/>
<keyword evidence="2" id="KW-1185">Reference proteome</keyword>
<dbReference type="AlphaFoldDB" id="A0A136A624"/>
<proteinExistence type="predicted"/>
<dbReference type="EMBL" id="LSNE01000002">
    <property type="protein sequence ID" value="KXI30687.1"/>
    <property type="molecule type" value="Genomic_DNA"/>
</dbReference>
<organism evidence="1 2">
    <name type="scientific">Paraglaciecola hydrolytica</name>
    <dbReference type="NCBI Taxonomy" id="1799789"/>
    <lineage>
        <taxon>Bacteria</taxon>
        <taxon>Pseudomonadati</taxon>
        <taxon>Pseudomonadota</taxon>
        <taxon>Gammaproteobacteria</taxon>
        <taxon>Alteromonadales</taxon>
        <taxon>Alteromonadaceae</taxon>
        <taxon>Paraglaciecola</taxon>
    </lineage>
</organism>
<accession>A0A136A624</accession>
<comment type="caution">
    <text evidence="1">The sequence shown here is derived from an EMBL/GenBank/DDBJ whole genome shotgun (WGS) entry which is preliminary data.</text>
</comment>
<gene>
    <name evidence="1" type="ORF">AX660_04455</name>
</gene>
<reference evidence="2" key="1">
    <citation type="submission" date="2016-02" db="EMBL/GenBank/DDBJ databases">
        <authorList>
            <person name="Schultz-Johansen M."/>
            <person name="Glaring M.A."/>
            <person name="Bech P.K."/>
            <person name="Stougaard P."/>
        </authorList>
    </citation>
    <scope>NUCLEOTIDE SEQUENCE [LARGE SCALE GENOMIC DNA]</scope>
    <source>
        <strain evidence="2">S66</strain>
    </source>
</reference>